<keyword evidence="7" id="KW-0472">Membrane</keyword>
<dbReference type="GO" id="GO:0016020">
    <property type="term" value="C:membrane"/>
    <property type="evidence" value="ECO:0007669"/>
    <property type="project" value="InterPro"/>
</dbReference>
<keyword evidence="4" id="KW-0411">Iron-sulfur</keyword>
<keyword evidence="2" id="KW-0479">Metal-binding</keyword>
<dbReference type="GO" id="GO:0051537">
    <property type="term" value="F:2 iron, 2 sulfur cluster binding"/>
    <property type="evidence" value="ECO:0007669"/>
    <property type="project" value="UniProtKB-KW"/>
</dbReference>
<dbReference type="InterPro" id="IPR006311">
    <property type="entry name" value="TAT_signal"/>
</dbReference>
<dbReference type="Pfam" id="PF00355">
    <property type="entry name" value="Rieske"/>
    <property type="match status" value="1"/>
</dbReference>
<dbReference type="SUPFAM" id="SSF50022">
    <property type="entry name" value="ISP domain"/>
    <property type="match status" value="1"/>
</dbReference>
<dbReference type="RefSeq" id="WP_289271355.1">
    <property type="nucleotide sequence ID" value="NZ_OX365700.1"/>
</dbReference>
<dbReference type="InterPro" id="IPR005805">
    <property type="entry name" value="Rieske_Fe-S_prot_C"/>
</dbReference>
<keyword evidence="3" id="KW-0408">Iron</keyword>
<dbReference type="PRINTS" id="PR00162">
    <property type="entry name" value="RIESKE"/>
</dbReference>
<dbReference type="InterPro" id="IPR014349">
    <property type="entry name" value="Rieske_Fe-S_prot"/>
</dbReference>
<dbReference type="Proteomes" id="UP001179121">
    <property type="component" value="Chromosome"/>
</dbReference>
<keyword evidence="5" id="KW-1015">Disulfide bond</keyword>
<evidence type="ECO:0000256" key="7">
    <source>
        <dbReference type="SAM" id="Phobius"/>
    </source>
</evidence>
<dbReference type="CDD" id="cd03467">
    <property type="entry name" value="Rieske"/>
    <property type="match status" value="1"/>
</dbReference>
<evidence type="ECO:0000259" key="8">
    <source>
        <dbReference type="PROSITE" id="PS51296"/>
    </source>
</evidence>
<keyword evidence="1" id="KW-0001">2Fe-2S</keyword>
<evidence type="ECO:0000256" key="3">
    <source>
        <dbReference type="ARBA" id="ARBA00023004"/>
    </source>
</evidence>
<dbReference type="GO" id="GO:0046872">
    <property type="term" value="F:metal ion binding"/>
    <property type="evidence" value="ECO:0007669"/>
    <property type="project" value="UniProtKB-KW"/>
</dbReference>
<feature type="domain" description="Rieske" evidence="8">
    <location>
        <begin position="71"/>
        <end position="166"/>
    </location>
</feature>
<protein>
    <submittedName>
        <fullName evidence="9">Ubiquinol-cytochrome c reductase iron-sulfur subunit</fullName>
    </submittedName>
</protein>
<dbReference type="InterPro" id="IPR017941">
    <property type="entry name" value="Rieske_2Fe-2S"/>
</dbReference>
<evidence type="ECO:0000313" key="9">
    <source>
        <dbReference type="EMBL" id="CAI4033932.1"/>
    </source>
</evidence>
<dbReference type="AlphaFoldDB" id="A0AA86T996"/>
<keyword evidence="10" id="KW-1185">Reference proteome</keyword>
<evidence type="ECO:0000313" key="10">
    <source>
        <dbReference type="Proteomes" id="UP001179121"/>
    </source>
</evidence>
<evidence type="ECO:0000256" key="6">
    <source>
        <dbReference type="ARBA" id="ARBA00034078"/>
    </source>
</evidence>
<dbReference type="PROSITE" id="PS51318">
    <property type="entry name" value="TAT"/>
    <property type="match status" value="1"/>
</dbReference>
<accession>A0AA86T996</accession>
<reference evidence="9" key="1">
    <citation type="submission" date="2022-10" db="EMBL/GenBank/DDBJ databases">
        <authorList>
            <person name="Koch H."/>
        </authorList>
    </citation>
    <scope>NUCLEOTIDE SEQUENCE</scope>
    <source>
        <strain evidence="9">DNF</strain>
    </source>
</reference>
<dbReference type="EMBL" id="OX365700">
    <property type="protein sequence ID" value="CAI4033932.1"/>
    <property type="molecule type" value="Genomic_DNA"/>
</dbReference>
<keyword evidence="7" id="KW-0812">Transmembrane</keyword>
<name>A0AA86T996_9BACT</name>
<dbReference type="PROSITE" id="PS51296">
    <property type="entry name" value="RIESKE"/>
    <property type="match status" value="1"/>
</dbReference>
<comment type="cofactor">
    <cofactor evidence="6">
        <name>[2Fe-2S] cluster</name>
        <dbReference type="ChEBI" id="CHEBI:190135"/>
    </cofactor>
</comment>
<dbReference type="Gene3D" id="2.102.10.10">
    <property type="entry name" value="Rieske [2Fe-2S] iron-sulphur domain"/>
    <property type="match status" value="1"/>
</dbReference>
<feature type="transmembrane region" description="Helical" evidence="7">
    <location>
        <begin position="23"/>
        <end position="49"/>
    </location>
</feature>
<gene>
    <name evidence="9" type="ORF">DNFV4_04374</name>
</gene>
<evidence type="ECO:0000256" key="2">
    <source>
        <dbReference type="ARBA" id="ARBA00022723"/>
    </source>
</evidence>
<sequence length="181" mass="19670">MNMESSDHQTSGFSTPIGTRRRFFQWATGAAASIIALGLGVPLIGFLIAPAFQRRAQSWVDVGGVDDLPIGKPAQLDYKQTVKEGWRTTAVHKGVWAVKRQDGQVTVFSPICTHLGCGFNWDGADRNFKCPCHGSVFAMDGAVLGGPAPRPLDELPSKVENGRLLVMYKEFKAGLPKKVEL</sequence>
<dbReference type="InterPro" id="IPR036922">
    <property type="entry name" value="Rieske_2Fe-2S_sf"/>
</dbReference>
<organism evidence="9 10">
    <name type="scientific">Nitrospira tepida</name>
    <dbReference type="NCBI Taxonomy" id="2973512"/>
    <lineage>
        <taxon>Bacteria</taxon>
        <taxon>Pseudomonadati</taxon>
        <taxon>Nitrospirota</taxon>
        <taxon>Nitrospiria</taxon>
        <taxon>Nitrospirales</taxon>
        <taxon>Nitrospiraceae</taxon>
        <taxon>Nitrospira</taxon>
    </lineage>
</organism>
<proteinExistence type="predicted"/>
<evidence type="ECO:0000256" key="5">
    <source>
        <dbReference type="ARBA" id="ARBA00023157"/>
    </source>
</evidence>
<evidence type="ECO:0000256" key="1">
    <source>
        <dbReference type="ARBA" id="ARBA00022714"/>
    </source>
</evidence>
<evidence type="ECO:0000256" key="4">
    <source>
        <dbReference type="ARBA" id="ARBA00023014"/>
    </source>
</evidence>
<keyword evidence="7" id="KW-1133">Transmembrane helix</keyword>
<dbReference type="KEGG" id="nti:DNFV4_04374"/>
<dbReference type="PANTHER" id="PTHR10134">
    <property type="entry name" value="CYTOCHROME B-C1 COMPLEX SUBUNIT RIESKE, MITOCHONDRIAL"/>
    <property type="match status" value="1"/>
</dbReference>